<name>A0A0W7TLT6_9FIRM</name>
<dbReference type="SUPFAM" id="SSF53067">
    <property type="entry name" value="Actin-like ATPase domain"/>
    <property type="match status" value="2"/>
</dbReference>
<proteinExistence type="predicted"/>
<dbReference type="Pfam" id="PF17989">
    <property type="entry name" value="ALP_N"/>
    <property type="match status" value="1"/>
</dbReference>
<feature type="domain" description="Actin-like protein N-terminal" evidence="1">
    <location>
        <begin position="10"/>
        <end position="144"/>
    </location>
</feature>
<sequence length="312" mass="34575">MQANEKTIIGVDHGYAAIKTAHCVFPTGLTAYNHEPYTRQDVLEYEGKWYVCGTGRQPVQREKMANDTYYLLTLAAIAREMERRRLPHRCTVALASGLPLTSYGRQKGSFKKYLLRSPQPVKYRYEGEAYEVTVEGVWLYPQGYSALAMHPELIAGEPSFLLMDIGGWTVDMMRLDNGSASAGTCRSLELGMIRCLDEAREQVLRDTGLSLTDAQIERVLSGQPCSMDEEARGVIERQGRQYTEHLLSAAMEAGFDLKALPVVILGGGAGVAARNLRESDRLCRVISLTDSRINAAGFERLAQQMAALGITQ</sequence>
<dbReference type="RefSeq" id="WP_058723907.1">
    <property type="nucleotide sequence ID" value="NZ_LMUA01000042.1"/>
</dbReference>
<organism evidence="2 3">
    <name type="scientific">Ruthenibacterium lactatiformans</name>
    <dbReference type="NCBI Taxonomy" id="1550024"/>
    <lineage>
        <taxon>Bacteria</taxon>
        <taxon>Bacillati</taxon>
        <taxon>Bacillota</taxon>
        <taxon>Clostridia</taxon>
        <taxon>Eubacteriales</taxon>
        <taxon>Oscillospiraceae</taxon>
        <taxon>Ruthenibacterium</taxon>
    </lineage>
</organism>
<evidence type="ECO:0000259" key="1">
    <source>
        <dbReference type="Pfam" id="PF17989"/>
    </source>
</evidence>
<reference evidence="2 3" key="1">
    <citation type="submission" date="2015-10" db="EMBL/GenBank/DDBJ databases">
        <title>A novel member of the family Ruminococcaceae isolated from human faeces.</title>
        <authorList>
            <person name="Shkoporov A.N."/>
            <person name="Chaplin A.V."/>
            <person name="Motuzova O.V."/>
            <person name="Kafarskaia L.I."/>
            <person name="Efimov B.A."/>
        </authorList>
    </citation>
    <scope>NUCLEOTIDE SEQUENCE [LARGE SCALE GENOMIC DNA]</scope>
    <source>
        <strain evidence="2 3">668</strain>
    </source>
</reference>
<dbReference type="InterPro" id="IPR040607">
    <property type="entry name" value="ALP_N"/>
</dbReference>
<evidence type="ECO:0000313" key="3">
    <source>
        <dbReference type="Proteomes" id="UP000053433"/>
    </source>
</evidence>
<accession>A0A0W7TLT6</accession>
<dbReference type="InterPro" id="IPR043129">
    <property type="entry name" value="ATPase_NBD"/>
</dbReference>
<gene>
    <name evidence="2" type="ORF">ASJ35_17270</name>
</gene>
<dbReference type="Gene3D" id="3.30.420.40">
    <property type="match status" value="2"/>
</dbReference>
<comment type="caution">
    <text evidence="2">The sequence shown here is derived from an EMBL/GenBank/DDBJ whole genome shotgun (WGS) entry which is preliminary data.</text>
</comment>
<protein>
    <submittedName>
        <fullName evidence="2">Plasmid segregation actin-type ATPase ParM</fullName>
    </submittedName>
</protein>
<evidence type="ECO:0000313" key="2">
    <source>
        <dbReference type="EMBL" id="KUE74786.1"/>
    </source>
</evidence>
<dbReference type="AlphaFoldDB" id="A0A0W7TLT6"/>
<dbReference type="Proteomes" id="UP000053433">
    <property type="component" value="Unassembled WGS sequence"/>
</dbReference>
<dbReference type="EMBL" id="LMUA01000042">
    <property type="protein sequence ID" value="KUE74786.1"/>
    <property type="molecule type" value="Genomic_DNA"/>
</dbReference>